<evidence type="ECO:0000256" key="10">
    <source>
        <dbReference type="SAM" id="MobiDB-lite"/>
    </source>
</evidence>
<dbReference type="GO" id="GO:0000049">
    <property type="term" value="F:tRNA binding"/>
    <property type="evidence" value="ECO:0007669"/>
    <property type="project" value="UniProtKB-UniRule"/>
</dbReference>
<dbReference type="PANTHER" id="PTHR13227:SF0">
    <property type="entry name" value="EUKARYOTIC TRANSLATION INITIATION FACTOR 2A"/>
    <property type="match status" value="1"/>
</dbReference>
<dbReference type="AlphaFoldDB" id="A0AAD6TZX0"/>
<feature type="region of interest" description="Disordered" evidence="10">
    <location>
        <begin position="467"/>
        <end position="631"/>
    </location>
</feature>
<dbReference type="Pfam" id="PF08662">
    <property type="entry name" value="eIF2A"/>
    <property type="match status" value="1"/>
</dbReference>
<feature type="coiled-coil region" evidence="9">
    <location>
        <begin position="641"/>
        <end position="668"/>
    </location>
</feature>
<evidence type="ECO:0000313" key="13">
    <source>
        <dbReference type="Proteomes" id="UP001222325"/>
    </source>
</evidence>
<keyword evidence="5" id="KW-0677">Repeat</keyword>
<accession>A0AAD6TZX0</accession>
<proteinExistence type="inferred from homology"/>
<dbReference type="GO" id="GO:0022627">
    <property type="term" value="C:cytosolic small ribosomal subunit"/>
    <property type="evidence" value="ECO:0007669"/>
    <property type="project" value="TreeGrafter"/>
</dbReference>
<feature type="domain" description="Translation initiation factor beta propellor-like" evidence="11">
    <location>
        <begin position="213"/>
        <end position="406"/>
    </location>
</feature>
<evidence type="ECO:0000313" key="12">
    <source>
        <dbReference type="EMBL" id="KAJ7084886.1"/>
    </source>
</evidence>
<dbReference type="PIRSF" id="PIRSF017222">
    <property type="entry name" value="eIF2A"/>
    <property type="match status" value="1"/>
</dbReference>
<dbReference type="GO" id="GO:0003729">
    <property type="term" value="F:mRNA binding"/>
    <property type="evidence" value="ECO:0007669"/>
    <property type="project" value="TreeGrafter"/>
</dbReference>
<dbReference type="Proteomes" id="UP001222325">
    <property type="component" value="Unassembled WGS sequence"/>
</dbReference>
<evidence type="ECO:0000259" key="11">
    <source>
        <dbReference type="Pfam" id="PF08662"/>
    </source>
</evidence>
<dbReference type="InterPro" id="IPR015943">
    <property type="entry name" value="WD40/YVTN_repeat-like_dom_sf"/>
</dbReference>
<comment type="similarity">
    <text evidence="1 8">Belongs to the WD repeat EIF2A family.</text>
</comment>
<keyword evidence="3 8" id="KW-0396">Initiation factor</keyword>
<reference evidence="12" key="1">
    <citation type="submission" date="2023-03" db="EMBL/GenBank/DDBJ databases">
        <title>Massive genome expansion in bonnet fungi (Mycena s.s.) driven by repeated elements and novel gene families across ecological guilds.</title>
        <authorList>
            <consortium name="Lawrence Berkeley National Laboratory"/>
            <person name="Harder C.B."/>
            <person name="Miyauchi S."/>
            <person name="Viragh M."/>
            <person name="Kuo A."/>
            <person name="Thoen E."/>
            <person name="Andreopoulos B."/>
            <person name="Lu D."/>
            <person name="Skrede I."/>
            <person name="Drula E."/>
            <person name="Henrissat B."/>
            <person name="Morin E."/>
            <person name="Kohler A."/>
            <person name="Barry K."/>
            <person name="LaButti K."/>
            <person name="Morin E."/>
            <person name="Salamov A."/>
            <person name="Lipzen A."/>
            <person name="Mereny Z."/>
            <person name="Hegedus B."/>
            <person name="Baldrian P."/>
            <person name="Stursova M."/>
            <person name="Weitz H."/>
            <person name="Taylor A."/>
            <person name="Grigoriev I.V."/>
            <person name="Nagy L.G."/>
            <person name="Martin F."/>
            <person name="Kauserud H."/>
        </authorList>
    </citation>
    <scope>NUCLEOTIDE SEQUENCE</scope>
    <source>
        <strain evidence="12">CBHHK173m</strain>
    </source>
</reference>
<comment type="function">
    <text evidence="8">Functions in the early steps of protein synthesis of a small number of specific mRNAs. Acts by directing the binding of methionyl-tRNAi to 40S ribosomal subunits. In contrast to the eIF-2 complex, it binds methionyl-tRNAi to 40S subunits in a codon-dependent manner, whereas the eIF-2 complex binds methionyl-tRNAi to 40S subunits in a GTP-dependent manner.</text>
</comment>
<gene>
    <name evidence="12" type="ORF">B0H15DRAFT_783541</name>
</gene>
<evidence type="ECO:0000256" key="7">
    <source>
        <dbReference type="ARBA" id="ARBA00022917"/>
    </source>
</evidence>
<dbReference type="GO" id="GO:0043022">
    <property type="term" value="F:ribosome binding"/>
    <property type="evidence" value="ECO:0007669"/>
    <property type="project" value="UniProtKB-UniRule"/>
</dbReference>
<keyword evidence="7 8" id="KW-0648">Protein biosynthesis</keyword>
<evidence type="ECO:0000256" key="1">
    <source>
        <dbReference type="ARBA" id="ARBA00009573"/>
    </source>
</evidence>
<dbReference type="GO" id="GO:0006417">
    <property type="term" value="P:regulation of translation"/>
    <property type="evidence" value="ECO:0007669"/>
    <property type="project" value="UniProtKB-KW"/>
</dbReference>
<sequence length="691" mass="74896">MASEISQQYAFRAQKSLGLVGGSPEYIVAPNFEVPDVPARIYHYSADGRLFAYALPNVVRIYQAEGAQLLQDLPIPNVADVKFSPRGTYVSTWERPVKLEDGSQHKNLRVFSSSTGEELIAFTQKAQDGWDLQYTISESHAIRLVGSDIQVFRPAEWSKGIVDKLKVEGATSVSLSPGLNPSVAVFVAEKKGLPASIRIYGLLSLNSPPTCQKTFFKADRSQIKWNDLGTQVLLLTQTEVDNSNKSYYGETGLYLLSAAGNFDCRVTLDKDGPIHDFAWSPTSKEFGVVYGFMPAKTMIFDQRVRTIYDFGASPHNFISFNPQGRLVALAGFGNLAGKMDIFDRRTFTKACTIDAPNTSYCDWSPDGRFLMTATLSPRLRVDNGIKIYHCTGALMHVQLIEELYQASWRPTPVDKVAPFAQALPAAPSPSASVQQLAAVAKPVPTRPAGAYRPPGARGLATPAIFKREDEGGAPRVPTNGTATPPRGYSRSPVPPGAGTPTGGYQNGGYGGGQQNGNRRHVPGAPHTPSPGPDAEKKNNRKRKGKKDGEEGQGPNPNLNQNQNQNPNPNQNQKRKDKVERAASGEGMPAERPSIEVTPANGETNGKLHSGNGNGTLFIPPPGLEIDGDPLTGGLDSALDPVAKKARNLNKKLKAIEELKEKAKRGERLEATQLKKMEGEAEIRRELVSLGA</sequence>
<dbReference type="EMBL" id="JARJCN010000036">
    <property type="protein sequence ID" value="KAJ7084886.1"/>
    <property type="molecule type" value="Genomic_DNA"/>
</dbReference>
<dbReference type="SUPFAM" id="SSF82171">
    <property type="entry name" value="DPP6 N-terminal domain-like"/>
    <property type="match status" value="1"/>
</dbReference>
<evidence type="ECO:0000256" key="4">
    <source>
        <dbReference type="ARBA" id="ARBA00022574"/>
    </source>
</evidence>
<protein>
    <recommendedName>
        <fullName evidence="2 8">Eukaryotic translation initiation factor 2A</fullName>
        <shortName evidence="8">eIF-2A</shortName>
    </recommendedName>
</protein>
<feature type="compositionally biased region" description="Gly residues" evidence="10">
    <location>
        <begin position="499"/>
        <end position="514"/>
    </location>
</feature>
<keyword evidence="4" id="KW-0853">WD repeat</keyword>
<keyword evidence="6 8" id="KW-0810">Translation regulation</keyword>
<comment type="caution">
    <text evidence="12">The sequence shown here is derived from an EMBL/GenBank/DDBJ whole genome shotgun (WGS) entry which is preliminary data.</text>
</comment>
<name>A0AAD6TZX0_9AGAR</name>
<dbReference type="InterPro" id="IPR011387">
    <property type="entry name" value="TIF2A"/>
</dbReference>
<keyword evidence="13" id="KW-1185">Reference proteome</keyword>
<evidence type="ECO:0000256" key="3">
    <source>
        <dbReference type="ARBA" id="ARBA00022540"/>
    </source>
</evidence>
<keyword evidence="9" id="KW-0175">Coiled coil</keyword>
<evidence type="ECO:0000256" key="5">
    <source>
        <dbReference type="ARBA" id="ARBA00022737"/>
    </source>
</evidence>
<evidence type="ECO:0000256" key="9">
    <source>
        <dbReference type="SAM" id="Coils"/>
    </source>
</evidence>
<evidence type="ECO:0000256" key="6">
    <source>
        <dbReference type="ARBA" id="ARBA00022845"/>
    </source>
</evidence>
<dbReference type="Gene3D" id="2.130.10.10">
    <property type="entry name" value="YVTN repeat-like/Quinoprotein amine dehydrogenase"/>
    <property type="match status" value="1"/>
</dbReference>
<dbReference type="PANTHER" id="PTHR13227">
    <property type="entry name" value="EUKARYOTIC TRANSLATION INITIATION FACTOR 2A"/>
    <property type="match status" value="1"/>
</dbReference>
<dbReference type="GO" id="GO:0003743">
    <property type="term" value="F:translation initiation factor activity"/>
    <property type="evidence" value="ECO:0007669"/>
    <property type="project" value="UniProtKB-UniRule"/>
</dbReference>
<feature type="compositionally biased region" description="Low complexity" evidence="10">
    <location>
        <begin position="554"/>
        <end position="571"/>
    </location>
</feature>
<dbReference type="InterPro" id="IPR013979">
    <property type="entry name" value="TIF_beta_prop-like"/>
</dbReference>
<evidence type="ECO:0000256" key="8">
    <source>
        <dbReference type="PIRNR" id="PIRNR017222"/>
    </source>
</evidence>
<evidence type="ECO:0000256" key="2">
    <source>
        <dbReference type="ARBA" id="ARBA00013819"/>
    </source>
</evidence>
<organism evidence="12 13">
    <name type="scientific">Mycena belliarum</name>
    <dbReference type="NCBI Taxonomy" id="1033014"/>
    <lineage>
        <taxon>Eukaryota</taxon>
        <taxon>Fungi</taxon>
        <taxon>Dikarya</taxon>
        <taxon>Basidiomycota</taxon>
        <taxon>Agaricomycotina</taxon>
        <taxon>Agaricomycetes</taxon>
        <taxon>Agaricomycetidae</taxon>
        <taxon>Agaricales</taxon>
        <taxon>Marasmiineae</taxon>
        <taxon>Mycenaceae</taxon>
        <taxon>Mycena</taxon>
    </lineage>
</organism>